<feature type="domain" description="ABC3 transporter permease C-terminal" evidence="8">
    <location>
        <begin position="294"/>
        <end position="407"/>
    </location>
</feature>
<feature type="transmembrane region" description="Helical" evidence="7">
    <location>
        <begin position="21"/>
        <end position="42"/>
    </location>
</feature>
<keyword evidence="3 7" id="KW-0812">Transmembrane</keyword>
<keyword evidence="11" id="KW-1185">Reference proteome</keyword>
<evidence type="ECO:0000256" key="6">
    <source>
        <dbReference type="ARBA" id="ARBA00038076"/>
    </source>
</evidence>
<evidence type="ECO:0000256" key="1">
    <source>
        <dbReference type="ARBA" id="ARBA00004651"/>
    </source>
</evidence>
<evidence type="ECO:0000313" key="10">
    <source>
        <dbReference type="EMBL" id="AHG90436.1"/>
    </source>
</evidence>
<protein>
    <submittedName>
        <fullName evidence="10">MacB-like periplasmic core domain protein</fullName>
    </submittedName>
</protein>
<proteinExistence type="inferred from homology"/>
<reference evidence="10 11" key="1">
    <citation type="journal article" date="2014" name="Genome Announc.">
        <title>Genome Sequence and Methylome of Soil Bacterium Gemmatirosa kalamazoonensis KBS708T, a Member of the Rarely Cultivated Gemmatimonadetes Phylum.</title>
        <authorList>
            <person name="Debruyn J.M."/>
            <person name="Radosevich M."/>
            <person name="Wommack K.E."/>
            <person name="Polson S.W."/>
            <person name="Hauser L.J."/>
            <person name="Fawaz M.N."/>
            <person name="Korlach J."/>
            <person name="Tsai Y.C."/>
        </authorList>
    </citation>
    <scope>NUCLEOTIDE SEQUENCE [LARGE SCALE GENOMIC DNA]</scope>
    <source>
        <strain evidence="10 11">KBS708</strain>
    </source>
</reference>
<dbReference type="PANTHER" id="PTHR30572">
    <property type="entry name" value="MEMBRANE COMPONENT OF TRANSPORTER-RELATED"/>
    <property type="match status" value="1"/>
</dbReference>
<dbReference type="InParanoid" id="W0RI28"/>
<dbReference type="Pfam" id="PF02687">
    <property type="entry name" value="FtsX"/>
    <property type="match status" value="1"/>
</dbReference>
<dbReference type="InterPro" id="IPR003838">
    <property type="entry name" value="ABC3_permease_C"/>
</dbReference>
<evidence type="ECO:0000256" key="2">
    <source>
        <dbReference type="ARBA" id="ARBA00022475"/>
    </source>
</evidence>
<dbReference type="Pfam" id="PF12704">
    <property type="entry name" value="MacB_PCD"/>
    <property type="match status" value="1"/>
</dbReference>
<evidence type="ECO:0000256" key="4">
    <source>
        <dbReference type="ARBA" id="ARBA00022989"/>
    </source>
</evidence>
<dbReference type="RefSeq" id="WP_025411904.1">
    <property type="nucleotide sequence ID" value="NZ_CP007128.1"/>
</dbReference>
<dbReference type="InterPro" id="IPR025857">
    <property type="entry name" value="MacB_PCD"/>
</dbReference>
<evidence type="ECO:0000259" key="8">
    <source>
        <dbReference type="Pfam" id="PF02687"/>
    </source>
</evidence>
<dbReference type="STRING" id="861299.J421_2899"/>
<feature type="transmembrane region" description="Helical" evidence="7">
    <location>
        <begin position="336"/>
        <end position="358"/>
    </location>
</feature>
<feature type="transmembrane region" description="Helical" evidence="7">
    <location>
        <begin position="289"/>
        <end position="315"/>
    </location>
</feature>
<dbReference type="KEGG" id="gba:J421_2899"/>
<dbReference type="InterPro" id="IPR050250">
    <property type="entry name" value="Macrolide_Exporter_MacB"/>
</dbReference>
<keyword evidence="4 7" id="KW-1133">Transmembrane helix</keyword>
<sequence>MPFWEAVTLALQTIRVQKLKSFFTVLGVLIGVMFLIAVISIVQGMSNYMENDFAGKLIGANTFTVSRMPNFQVGDVSEAEWRSWQRRPRMYETDVRVIRSALPSGTPSAIEGQVFAYATSPYARRRQVQAVAADGDYFQIKKYNLTNGRAFTQQEAEMGARVLVIGTEVAEHFFPDLDPVGRELKISGMPYTIIGVIEKQGSVFGFSLDRLAIAPYHSPLARITNPQDDIDGLIVQAASREQIADLQDVVRETMRSRHRLQPAEKDDFALSSSESALAFFDEIKGKMTVFGAALPAIGMIVGSMVIMNIMLVAVAERTREIGIRKALGARRRDIMTQFLVEAATLSVIGAAMGISLGLVGAKLLSIAFPFLPAGIAPWSIGFALALGATVGVISGAYPASRASRLDPIAALRQE</sequence>
<dbReference type="eggNOG" id="COG0577">
    <property type="taxonomic scope" value="Bacteria"/>
</dbReference>
<evidence type="ECO:0000259" key="9">
    <source>
        <dbReference type="Pfam" id="PF12704"/>
    </source>
</evidence>
<evidence type="ECO:0000256" key="3">
    <source>
        <dbReference type="ARBA" id="ARBA00022692"/>
    </source>
</evidence>
<dbReference type="AlphaFoldDB" id="W0RI28"/>
<feature type="transmembrane region" description="Helical" evidence="7">
    <location>
        <begin position="378"/>
        <end position="397"/>
    </location>
</feature>
<feature type="domain" description="MacB-like periplasmic core" evidence="9">
    <location>
        <begin position="21"/>
        <end position="252"/>
    </location>
</feature>
<evidence type="ECO:0000256" key="5">
    <source>
        <dbReference type="ARBA" id="ARBA00023136"/>
    </source>
</evidence>
<keyword evidence="2" id="KW-1003">Cell membrane</keyword>
<accession>W0RI28</accession>
<dbReference type="PANTHER" id="PTHR30572:SF4">
    <property type="entry name" value="ABC TRANSPORTER PERMEASE YTRF"/>
    <property type="match status" value="1"/>
</dbReference>
<keyword evidence="5 7" id="KW-0472">Membrane</keyword>
<evidence type="ECO:0000313" key="11">
    <source>
        <dbReference type="Proteomes" id="UP000019151"/>
    </source>
</evidence>
<name>W0RI28_9BACT</name>
<comment type="subcellular location">
    <subcellularLocation>
        <location evidence="1">Cell membrane</location>
        <topology evidence="1">Multi-pass membrane protein</topology>
    </subcellularLocation>
</comment>
<gene>
    <name evidence="10" type="ORF">J421_2899</name>
</gene>
<dbReference type="GO" id="GO:0005886">
    <property type="term" value="C:plasma membrane"/>
    <property type="evidence" value="ECO:0007669"/>
    <property type="project" value="UniProtKB-SubCell"/>
</dbReference>
<evidence type="ECO:0000256" key="7">
    <source>
        <dbReference type="SAM" id="Phobius"/>
    </source>
</evidence>
<dbReference type="HOGENOM" id="CLU_000604_8_0_0"/>
<dbReference type="GO" id="GO:0022857">
    <property type="term" value="F:transmembrane transporter activity"/>
    <property type="evidence" value="ECO:0007669"/>
    <property type="project" value="TreeGrafter"/>
</dbReference>
<dbReference type="EMBL" id="CP007128">
    <property type="protein sequence ID" value="AHG90436.1"/>
    <property type="molecule type" value="Genomic_DNA"/>
</dbReference>
<dbReference type="Proteomes" id="UP000019151">
    <property type="component" value="Chromosome"/>
</dbReference>
<dbReference type="OrthoDB" id="9770036at2"/>
<organism evidence="10 11">
    <name type="scientific">Gemmatirosa kalamazoonensis</name>
    <dbReference type="NCBI Taxonomy" id="861299"/>
    <lineage>
        <taxon>Bacteria</taxon>
        <taxon>Pseudomonadati</taxon>
        <taxon>Gemmatimonadota</taxon>
        <taxon>Gemmatimonadia</taxon>
        <taxon>Gemmatimonadales</taxon>
        <taxon>Gemmatimonadaceae</taxon>
        <taxon>Gemmatirosa</taxon>
    </lineage>
</organism>
<comment type="similarity">
    <text evidence="6">Belongs to the ABC-4 integral membrane protein family.</text>
</comment>